<evidence type="ECO:0000313" key="2">
    <source>
        <dbReference type="EMBL" id="OIQ80948.1"/>
    </source>
</evidence>
<keyword evidence="1" id="KW-0472">Membrane</keyword>
<feature type="transmembrane region" description="Helical" evidence="1">
    <location>
        <begin position="125"/>
        <end position="141"/>
    </location>
</feature>
<keyword evidence="1" id="KW-1133">Transmembrane helix</keyword>
<accession>A0A1J5QLV6</accession>
<dbReference type="AlphaFoldDB" id="A0A1J5QLV6"/>
<gene>
    <name evidence="2" type="ORF">GALL_372890</name>
</gene>
<comment type="caution">
    <text evidence="2">The sequence shown here is derived from an EMBL/GenBank/DDBJ whole genome shotgun (WGS) entry which is preliminary data.</text>
</comment>
<protein>
    <submittedName>
        <fullName evidence="2">Uncharacterized protein</fullName>
    </submittedName>
</protein>
<evidence type="ECO:0000256" key="1">
    <source>
        <dbReference type="SAM" id="Phobius"/>
    </source>
</evidence>
<organism evidence="2">
    <name type="scientific">mine drainage metagenome</name>
    <dbReference type="NCBI Taxonomy" id="410659"/>
    <lineage>
        <taxon>unclassified sequences</taxon>
        <taxon>metagenomes</taxon>
        <taxon>ecological metagenomes</taxon>
    </lineage>
</organism>
<proteinExistence type="predicted"/>
<keyword evidence="1" id="KW-0812">Transmembrane</keyword>
<dbReference type="EMBL" id="MLJW01000989">
    <property type="protein sequence ID" value="OIQ80948.1"/>
    <property type="molecule type" value="Genomic_DNA"/>
</dbReference>
<sequence>MSTNHSILRGIFNLPGFFRSLIADVAWLARADLPGTVQVPARSNYLHEADYLSNRARIVREHHLAVLHEALAKQEIRETLPRRFAVAALACTIFLLPFLMLESFVQLSVFAADPSLRSTSSWEDLAIVAWLLVLGLTGRPIRAARAYQRMPAAPLTITDTVRGQTSLIRRPDGYPVLPLSSLVTPSSRWLLLSDQDIHDLYEEVCRVRFWWRVQAVVLLAGVLAHLYYVFDYLPNSVFHLALP</sequence>
<feature type="transmembrane region" description="Helical" evidence="1">
    <location>
        <begin position="84"/>
        <end position="105"/>
    </location>
</feature>
<name>A0A1J5QLV6_9ZZZZ</name>
<feature type="transmembrane region" description="Helical" evidence="1">
    <location>
        <begin position="209"/>
        <end position="230"/>
    </location>
</feature>
<reference evidence="2" key="1">
    <citation type="submission" date="2016-10" db="EMBL/GenBank/DDBJ databases">
        <title>Sequence of Gallionella enrichment culture.</title>
        <authorList>
            <person name="Poehlein A."/>
            <person name="Muehling M."/>
            <person name="Daniel R."/>
        </authorList>
    </citation>
    <scope>NUCLEOTIDE SEQUENCE</scope>
</reference>